<accession>A0A1G9X1P5</accession>
<dbReference type="RefSeq" id="WP_143012226.1">
    <property type="nucleotide sequence ID" value="NZ_FNHS01000004.1"/>
</dbReference>
<name>A0A1G9X1P5_9HYPH</name>
<evidence type="ECO:0000313" key="2">
    <source>
        <dbReference type="Proteomes" id="UP000198704"/>
    </source>
</evidence>
<keyword evidence="2" id="KW-1185">Reference proteome</keyword>
<dbReference type="EMBL" id="FNHS01000004">
    <property type="protein sequence ID" value="SDM90471.1"/>
    <property type="molecule type" value="Genomic_DNA"/>
</dbReference>
<dbReference type="OrthoDB" id="8003195at2"/>
<organism evidence="1 2">
    <name type="scientific">Methylobacterium phyllostachyos</name>
    <dbReference type="NCBI Taxonomy" id="582672"/>
    <lineage>
        <taxon>Bacteria</taxon>
        <taxon>Pseudomonadati</taxon>
        <taxon>Pseudomonadota</taxon>
        <taxon>Alphaproteobacteria</taxon>
        <taxon>Hyphomicrobiales</taxon>
        <taxon>Methylobacteriaceae</taxon>
        <taxon>Methylobacterium</taxon>
    </lineage>
</organism>
<proteinExistence type="predicted"/>
<dbReference type="AlphaFoldDB" id="A0A1G9X1P5"/>
<evidence type="ECO:0000313" key="1">
    <source>
        <dbReference type="EMBL" id="SDM90471.1"/>
    </source>
</evidence>
<sequence>MQTSKPPRPAASYRAERKAAARMLAKVNKVQGAPSRQVARDVERFEAMRRVSRAAVHGGQA</sequence>
<reference evidence="2" key="1">
    <citation type="submission" date="2016-10" db="EMBL/GenBank/DDBJ databases">
        <authorList>
            <person name="Varghese N."/>
            <person name="Submissions S."/>
        </authorList>
    </citation>
    <scope>NUCLEOTIDE SEQUENCE [LARGE SCALE GENOMIC DNA]</scope>
    <source>
        <strain evidence="2">BL47</strain>
    </source>
</reference>
<protein>
    <submittedName>
        <fullName evidence="1">Uncharacterized protein</fullName>
    </submittedName>
</protein>
<dbReference type="STRING" id="582672.SAMN05216360_104207"/>
<dbReference type="Proteomes" id="UP000198704">
    <property type="component" value="Unassembled WGS sequence"/>
</dbReference>
<gene>
    <name evidence="1" type="ORF">SAMN05216360_104207</name>
</gene>